<gene>
    <name evidence="2" type="ORF">SAMN05444359_109112</name>
</gene>
<accession>A0A1H9FUY3</accession>
<dbReference type="PANTHER" id="PTHR33361:SF2">
    <property type="entry name" value="DUF885 DOMAIN-CONTAINING PROTEIN"/>
    <property type="match status" value="1"/>
</dbReference>
<dbReference type="PANTHER" id="PTHR33361">
    <property type="entry name" value="GLR0591 PROTEIN"/>
    <property type="match status" value="1"/>
</dbReference>
<dbReference type="InterPro" id="IPR010281">
    <property type="entry name" value="DUF885"/>
</dbReference>
<name>A0A1H9FUY3_9BACT</name>
<dbReference type="Pfam" id="PF05960">
    <property type="entry name" value="DUF885"/>
    <property type="match status" value="1"/>
</dbReference>
<sequence>MIRPFLFALALLPFSLLLAQSDSSRLEAVMQEFGEWRGASQGDSWGTRSEANIQWEATELKTLRQRVPEEEKLSAAQRINRDLLVHVLDDAIYQRTFGSHRFPLDSEGGFLAGVVYTILGQRVTDEGSFSVYRKRLQDLPAYFEQHITHLRRGLKEGKTDPALVVKNCLDQINRLLATPVAESFFLQPVNNDAALQPTQQRARTQVLEEVVKQSVYPAYQSLRDFLTNEYLPGLRKGIGISGITDGKAYYRQRVKYFTTDDISPEEVFATGQREVARIRAEMEAIVKRTGFSGSFADFLDFLRTDEQFYAKTPEELLSRAAWITKRMEGKLPQYFNQLPRMPLTVSPVPDALAPNYTGGRYSPGSYKRRKAGAFWVNTYDLPSRPFYVLPALALHEGVPGHHTQMMLAAEMEGLPAFRNNLYLSAFGEGWALYCEYLGKEAGIYQTDYEEFGRLVYEMWRACRLVVDPGMHYMGWTRQQAVDFMASNTALSLHEVNTEIDRYIGWPGQAVSYKMGELKIRELRKYAEAELGDRFDIAAFHDLVLANGAITMRGLEGVVKEWVERINGQ</sequence>
<proteinExistence type="predicted"/>
<dbReference type="OrthoDB" id="9760040at2"/>
<organism evidence="2 3">
    <name type="scientific">Neolewinella agarilytica</name>
    <dbReference type="NCBI Taxonomy" id="478744"/>
    <lineage>
        <taxon>Bacteria</taxon>
        <taxon>Pseudomonadati</taxon>
        <taxon>Bacteroidota</taxon>
        <taxon>Saprospiria</taxon>
        <taxon>Saprospirales</taxon>
        <taxon>Lewinellaceae</taxon>
        <taxon>Neolewinella</taxon>
    </lineage>
</organism>
<keyword evidence="1" id="KW-0732">Signal</keyword>
<reference evidence="3" key="1">
    <citation type="submission" date="2016-10" db="EMBL/GenBank/DDBJ databases">
        <authorList>
            <person name="Varghese N."/>
            <person name="Submissions S."/>
        </authorList>
    </citation>
    <scope>NUCLEOTIDE SEQUENCE [LARGE SCALE GENOMIC DNA]</scope>
    <source>
        <strain evidence="3">DSM 24740</strain>
    </source>
</reference>
<protein>
    <submittedName>
        <fullName evidence="2">Uncharacterized conserved protein, DUF885 familyt</fullName>
    </submittedName>
</protein>
<dbReference type="Proteomes" id="UP000199021">
    <property type="component" value="Unassembled WGS sequence"/>
</dbReference>
<evidence type="ECO:0000256" key="1">
    <source>
        <dbReference type="SAM" id="SignalP"/>
    </source>
</evidence>
<dbReference type="STRING" id="478744.SAMN05444359_109112"/>
<feature type="signal peptide" evidence="1">
    <location>
        <begin position="1"/>
        <end position="19"/>
    </location>
</feature>
<dbReference type="RefSeq" id="WP_090167903.1">
    <property type="nucleotide sequence ID" value="NZ_FOFB01000009.1"/>
</dbReference>
<keyword evidence="3" id="KW-1185">Reference proteome</keyword>
<evidence type="ECO:0000313" key="3">
    <source>
        <dbReference type="Proteomes" id="UP000199021"/>
    </source>
</evidence>
<dbReference type="AlphaFoldDB" id="A0A1H9FUY3"/>
<feature type="chain" id="PRO_5011457735" evidence="1">
    <location>
        <begin position="20"/>
        <end position="568"/>
    </location>
</feature>
<dbReference type="EMBL" id="FOFB01000009">
    <property type="protein sequence ID" value="SEQ41715.1"/>
    <property type="molecule type" value="Genomic_DNA"/>
</dbReference>
<dbReference type="InParanoid" id="A0A1H9FUY3"/>
<evidence type="ECO:0000313" key="2">
    <source>
        <dbReference type="EMBL" id="SEQ41715.1"/>
    </source>
</evidence>